<reference evidence="2 3" key="1">
    <citation type="submission" date="2016-10" db="EMBL/GenBank/DDBJ databases">
        <authorList>
            <person name="de Groot N.N."/>
        </authorList>
    </citation>
    <scope>NUCLEOTIDE SEQUENCE [LARGE SCALE GENOMIC DNA]</scope>
    <source>
        <strain evidence="2 3">DSM 3857</strain>
    </source>
</reference>
<accession>A0A1H8CI24</accession>
<sequence>MGGTVGQRAAHRRIAAQDGGLGAAGADGLQRRLVPPGGLPQGLAGQGDDRAQPGQMTQQHRKGWHRPQQRAHDQRAGQQRRPGCQCRKGQPDQHAFERIQIRRQPVEPVGRAQAQQGRHPARRDHAEHLRPQQVERAQRGVMAGQPFAIARGGAAEGGQQRRLPPERGLRRQCAGDAAGCRHGCALLRFGLGVGRRALRHGGLYRPGQRRGASGDDRVARDARMNRGTVDLPKAQRRGRLVDGSHGRRAGGVEARAGAIRGLRLPIHALAFGASRRLP</sequence>
<gene>
    <name evidence="2" type="ORF">SAMN04488103_102500</name>
</gene>
<dbReference type="AlphaFoldDB" id="A0A1H8CI24"/>
<keyword evidence="3" id="KW-1185">Reference proteome</keyword>
<evidence type="ECO:0000256" key="1">
    <source>
        <dbReference type="SAM" id="MobiDB-lite"/>
    </source>
</evidence>
<evidence type="ECO:0000313" key="3">
    <source>
        <dbReference type="Proteomes" id="UP000198761"/>
    </source>
</evidence>
<dbReference type="STRING" id="933059.SAMN04488103_102500"/>
<evidence type="ECO:0000313" key="2">
    <source>
        <dbReference type="EMBL" id="SEM93928.1"/>
    </source>
</evidence>
<dbReference type="Proteomes" id="UP000198761">
    <property type="component" value="Unassembled WGS sequence"/>
</dbReference>
<protein>
    <submittedName>
        <fullName evidence="2">Uncharacterized protein</fullName>
    </submittedName>
</protein>
<name>A0A1H8CI24_9RHOB</name>
<organism evidence="2 3">
    <name type="scientific">Gemmobacter aquatilis</name>
    <dbReference type="NCBI Taxonomy" id="933059"/>
    <lineage>
        <taxon>Bacteria</taxon>
        <taxon>Pseudomonadati</taxon>
        <taxon>Pseudomonadota</taxon>
        <taxon>Alphaproteobacteria</taxon>
        <taxon>Rhodobacterales</taxon>
        <taxon>Paracoccaceae</taxon>
        <taxon>Gemmobacter</taxon>
    </lineage>
</organism>
<feature type="region of interest" description="Disordered" evidence="1">
    <location>
        <begin position="1"/>
        <end position="126"/>
    </location>
</feature>
<feature type="region of interest" description="Disordered" evidence="1">
    <location>
        <begin position="225"/>
        <end position="248"/>
    </location>
</feature>
<feature type="compositionally biased region" description="Basic and acidic residues" evidence="1">
    <location>
        <begin position="89"/>
        <end position="100"/>
    </location>
</feature>
<proteinExistence type="predicted"/>
<dbReference type="RefSeq" id="WP_139201536.1">
    <property type="nucleotide sequence ID" value="NZ_FOCE01000002.1"/>
</dbReference>
<feature type="compositionally biased region" description="Basic residues" evidence="1">
    <location>
        <begin position="59"/>
        <end position="69"/>
    </location>
</feature>
<dbReference type="EMBL" id="FOCE01000002">
    <property type="protein sequence ID" value="SEM93928.1"/>
    <property type="molecule type" value="Genomic_DNA"/>
</dbReference>